<evidence type="ECO:0000256" key="2">
    <source>
        <dbReference type="ARBA" id="ARBA00022980"/>
    </source>
</evidence>
<protein>
    <recommendedName>
        <fullName evidence="4">Large ribosomal subunit protein eL6</fullName>
    </recommendedName>
    <alternativeName>
        <fullName evidence="5">60S ribosomal protein L6</fullName>
    </alternativeName>
</protein>
<evidence type="ECO:0000256" key="1">
    <source>
        <dbReference type="ARBA" id="ARBA00010592"/>
    </source>
</evidence>
<comment type="similarity">
    <text evidence="1">Belongs to the eukaryotic ribosomal protein eL6 family.</text>
</comment>
<reference evidence="8" key="1">
    <citation type="submission" date="2022-11" db="EMBL/GenBank/DDBJ databases">
        <title>Centuries of genome instability and evolution in soft-shell clam transmissible cancer (bioRxiv).</title>
        <authorList>
            <person name="Hart S.F.M."/>
            <person name="Yonemitsu M.A."/>
            <person name="Giersch R.M."/>
            <person name="Beal B.F."/>
            <person name="Arriagada G."/>
            <person name="Davis B.W."/>
            <person name="Ostrander E.A."/>
            <person name="Goff S.P."/>
            <person name="Metzger M.J."/>
        </authorList>
    </citation>
    <scope>NUCLEOTIDE SEQUENCE</scope>
    <source>
        <strain evidence="8">MELC-2E11</strain>
        <tissue evidence="8">Siphon/mantle</tissue>
    </source>
</reference>
<evidence type="ECO:0000256" key="4">
    <source>
        <dbReference type="ARBA" id="ARBA00035233"/>
    </source>
</evidence>
<dbReference type="CDD" id="cd13156">
    <property type="entry name" value="KOW_RPL6"/>
    <property type="match status" value="1"/>
</dbReference>
<evidence type="ECO:0000256" key="5">
    <source>
        <dbReference type="ARBA" id="ARBA00035351"/>
    </source>
</evidence>
<evidence type="ECO:0000313" key="9">
    <source>
        <dbReference type="Proteomes" id="UP001164746"/>
    </source>
</evidence>
<organism evidence="8 9">
    <name type="scientific">Mya arenaria</name>
    <name type="common">Soft-shell clam</name>
    <dbReference type="NCBI Taxonomy" id="6604"/>
    <lineage>
        <taxon>Eukaryota</taxon>
        <taxon>Metazoa</taxon>
        <taxon>Spiralia</taxon>
        <taxon>Lophotrochozoa</taxon>
        <taxon>Mollusca</taxon>
        <taxon>Bivalvia</taxon>
        <taxon>Autobranchia</taxon>
        <taxon>Heteroconchia</taxon>
        <taxon>Euheterodonta</taxon>
        <taxon>Imparidentia</taxon>
        <taxon>Neoheterodontei</taxon>
        <taxon>Myida</taxon>
        <taxon>Myoidea</taxon>
        <taxon>Myidae</taxon>
        <taxon>Mya</taxon>
    </lineage>
</organism>
<keyword evidence="3" id="KW-0687">Ribonucleoprotein</keyword>
<evidence type="ECO:0000313" key="8">
    <source>
        <dbReference type="EMBL" id="WAR01389.1"/>
    </source>
</evidence>
<dbReference type="PANTHER" id="PTHR10715">
    <property type="entry name" value="60S RIBOSOMAL PROTEIN L6"/>
    <property type="match status" value="1"/>
</dbReference>
<comment type="subunit">
    <text evidence="6">Component of the large ribosomal subunit. May bind IPO9 with low affinity.</text>
</comment>
<evidence type="ECO:0000256" key="7">
    <source>
        <dbReference type="SAM" id="MobiDB-lite"/>
    </source>
</evidence>
<keyword evidence="2" id="KW-0689">Ribosomal protein</keyword>
<feature type="region of interest" description="Disordered" evidence="7">
    <location>
        <begin position="1"/>
        <end position="29"/>
    </location>
</feature>
<dbReference type="Proteomes" id="UP001164746">
    <property type="component" value="Chromosome 4"/>
</dbReference>
<gene>
    <name evidence="8" type="ORF">MAR_007947</name>
</gene>
<evidence type="ECO:0000256" key="6">
    <source>
        <dbReference type="ARBA" id="ARBA00046388"/>
    </source>
</evidence>
<dbReference type="PANTHER" id="PTHR10715:SF0">
    <property type="entry name" value="LARGE RIBOSOMAL SUBUNIT PROTEIN EL6"/>
    <property type="match status" value="1"/>
</dbReference>
<proteinExistence type="inferred from homology"/>
<feature type="compositionally biased region" description="Basic and acidic residues" evidence="7">
    <location>
        <begin position="16"/>
        <end position="26"/>
    </location>
</feature>
<dbReference type="InterPro" id="IPR014722">
    <property type="entry name" value="Rib_uL2_dom2"/>
</dbReference>
<evidence type="ECO:0000256" key="3">
    <source>
        <dbReference type="ARBA" id="ARBA00023274"/>
    </source>
</evidence>
<name>A0ABY7DWG2_MYAAR</name>
<sequence length="294" mass="34570">MAPTAATKPKTPSRMVTKDIGGDKNGGKRTVRVNRTSRYYPTEDRPRKLYNRRKSFSQHKRKLRASITPGTILILVAGRHKGKRVVCLKQLASGLLLVTGPFHLNACPLRRINQRYVIATKTKLDISGVKVPDRLNDEYFRRKQLKKPKHAEGEIFDTKKESYTVSDERKADQVEVDKQILDVIRKNKDKKFMFGYLGAMFSLGKTKVDHRVYMRRHNAVKVNQRVYMRRHNAVKVNQRVYMRRHNAVKVDHRVYMRRHNAVKFNQRVYMTRHNAVKVDHRVYMRRHNAVKVDL</sequence>
<dbReference type="InterPro" id="IPR041997">
    <property type="entry name" value="Ribosomal_eL6_KOW"/>
</dbReference>
<dbReference type="EMBL" id="CP111015">
    <property type="protein sequence ID" value="WAR01389.1"/>
    <property type="molecule type" value="Genomic_DNA"/>
</dbReference>
<dbReference type="Pfam" id="PF01159">
    <property type="entry name" value="Ribosomal_L6e"/>
    <property type="match status" value="1"/>
</dbReference>
<dbReference type="InterPro" id="IPR008991">
    <property type="entry name" value="Translation_prot_SH3-like_sf"/>
</dbReference>
<dbReference type="SUPFAM" id="SSF50104">
    <property type="entry name" value="Translation proteins SH3-like domain"/>
    <property type="match status" value="1"/>
</dbReference>
<dbReference type="Gene3D" id="2.30.30.30">
    <property type="match status" value="1"/>
</dbReference>
<accession>A0ABY7DWG2</accession>
<keyword evidence="9" id="KW-1185">Reference proteome</keyword>
<dbReference type="InterPro" id="IPR000915">
    <property type="entry name" value="60S_ribosomal_eL6"/>
</dbReference>